<dbReference type="InterPro" id="IPR004358">
    <property type="entry name" value="Sig_transdc_His_kin-like_C"/>
</dbReference>
<dbReference type="CDD" id="cd00088">
    <property type="entry name" value="HPT"/>
    <property type="match status" value="1"/>
</dbReference>
<evidence type="ECO:0000256" key="7">
    <source>
        <dbReference type="ARBA" id="ARBA00022741"/>
    </source>
</evidence>
<evidence type="ECO:0000259" key="13">
    <source>
        <dbReference type="PROSITE" id="PS50109"/>
    </source>
</evidence>
<sequence>MMDQFQETFREEAYENLALLESALLELEDEPENLELVGAIFRALHTIKGSGAMFGFERIAAFTHDIETAFDLVRGGRMRVSAELIDLTLKARDRIRSLLEEEPTGTLDPETRQLVEGFRRLLPGDDQRGGPVAEAPPEHCTEPVAYRIRFAPHPGLFLSGTNPVLLLKELEELGKLTVTANTDQVGLLDEIDPELCATSWDMVLVTDRGMEAIEDVFLFVDDQSEVRIQPIETEPDGAAKRLGDILVERGDVDQNQLEALLGERKMVGEILMESGLVSRQKVESALAEQQQVKEIARDHSQRESQGSLRVPSERLDHLVNLVGEQVTVQARLAQLALSLKIPALSAISEEVARLTGELRESSLKIRMLRIGSTFSNFKRLVRDLSRELGKEIELVTSGEETELDKTVLEKLNDPLVHLIRNSMDHGIEAPERREAQGKPRCGRLLLAAAHSGDSVHITITDDGAGLDTAAILAKAQEKGLVGQNAQLSEKEIYSLIFHPGFSTAKAVTNISGRGVGMDVVKRHIEDLRGTIDIRSERGQGTTITVRIPLTLAIIESLLVRVAREHYLFPLGAVHECMFLTSETVANAHGRQVVSLRDKIVPYIRLRDRFAPAERRPSLEQLVITEIDGEKVGFVVDHVVGHHQSVIKSLGPAYRKVEGVSGATILGDGTVALILDPSKLYQAEQLQEKAA</sequence>
<dbReference type="CDD" id="cd16916">
    <property type="entry name" value="HATPase_CheA-like"/>
    <property type="match status" value="1"/>
</dbReference>
<dbReference type="SUPFAM" id="SSF50341">
    <property type="entry name" value="CheW-like"/>
    <property type="match status" value="1"/>
</dbReference>
<keyword evidence="9" id="KW-0067">ATP-binding</keyword>
<evidence type="ECO:0000256" key="2">
    <source>
        <dbReference type="ARBA" id="ARBA00012438"/>
    </source>
</evidence>
<dbReference type="RefSeq" id="WP_199384458.1">
    <property type="nucleotide sequence ID" value="NZ_JAEMHM010000009.1"/>
</dbReference>
<dbReference type="Gene3D" id="3.30.565.10">
    <property type="entry name" value="Histidine kinase-like ATPase, C-terminal domain"/>
    <property type="match status" value="1"/>
</dbReference>
<dbReference type="SMART" id="SM00260">
    <property type="entry name" value="CheW"/>
    <property type="match status" value="1"/>
</dbReference>
<evidence type="ECO:0000259" key="14">
    <source>
        <dbReference type="PROSITE" id="PS50851"/>
    </source>
</evidence>
<dbReference type="InterPro" id="IPR008207">
    <property type="entry name" value="Sig_transdc_His_kin_Hpt_dom"/>
</dbReference>
<dbReference type="Pfam" id="PF02518">
    <property type="entry name" value="HATPase_c"/>
    <property type="match status" value="1"/>
</dbReference>
<dbReference type="Pfam" id="PF01584">
    <property type="entry name" value="CheW"/>
    <property type="match status" value="1"/>
</dbReference>
<protein>
    <recommendedName>
        <fullName evidence="3">Chemotaxis protein CheA</fullName>
        <ecNumber evidence="2">2.7.13.3</ecNumber>
    </recommendedName>
</protein>
<keyword evidence="4" id="KW-0145">Chemotaxis</keyword>
<dbReference type="InterPro" id="IPR036061">
    <property type="entry name" value="CheW-like_dom_sf"/>
</dbReference>
<comment type="catalytic activity">
    <reaction evidence="1">
        <text>ATP + protein L-histidine = ADP + protein N-phospho-L-histidine.</text>
        <dbReference type="EC" id="2.7.13.3"/>
    </reaction>
</comment>
<feature type="domain" description="HPt" evidence="15">
    <location>
        <begin position="1"/>
        <end position="102"/>
    </location>
</feature>
<dbReference type="SUPFAM" id="SSF47384">
    <property type="entry name" value="Homodimeric domain of signal transducing histidine kinase"/>
    <property type="match status" value="1"/>
</dbReference>
<dbReference type="InterPro" id="IPR037006">
    <property type="entry name" value="CheA-like_homodim_sf"/>
</dbReference>
<dbReference type="FunFam" id="3.30.565.10:FF:000016">
    <property type="entry name" value="Chemotaxis protein CheA, putative"/>
    <property type="match status" value="1"/>
</dbReference>
<evidence type="ECO:0000256" key="4">
    <source>
        <dbReference type="ARBA" id="ARBA00022500"/>
    </source>
</evidence>
<evidence type="ECO:0000256" key="9">
    <source>
        <dbReference type="ARBA" id="ARBA00022840"/>
    </source>
</evidence>
<keyword evidence="6" id="KW-0808">Transferase</keyword>
<evidence type="ECO:0000259" key="15">
    <source>
        <dbReference type="PROSITE" id="PS50894"/>
    </source>
</evidence>
<evidence type="ECO:0000256" key="1">
    <source>
        <dbReference type="ARBA" id="ARBA00000085"/>
    </source>
</evidence>
<dbReference type="GO" id="GO:0005524">
    <property type="term" value="F:ATP binding"/>
    <property type="evidence" value="ECO:0007669"/>
    <property type="project" value="UniProtKB-KW"/>
</dbReference>
<dbReference type="EMBL" id="JAEMHM010000009">
    <property type="protein sequence ID" value="MBJ6725569.1"/>
    <property type="molecule type" value="Genomic_DNA"/>
</dbReference>
<feature type="domain" description="Histidine kinase" evidence="13">
    <location>
        <begin position="303"/>
        <end position="551"/>
    </location>
</feature>
<dbReference type="Gene3D" id="1.10.287.560">
    <property type="entry name" value="Histidine kinase CheA-like, homodimeric domain"/>
    <property type="match status" value="1"/>
</dbReference>
<dbReference type="Proteomes" id="UP000636888">
    <property type="component" value="Unassembled WGS sequence"/>
</dbReference>
<keyword evidence="5 12" id="KW-0597">Phosphoprotein</keyword>
<evidence type="ECO:0000256" key="8">
    <source>
        <dbReference type="ARBA" id="ARBA00022777"/>
    </source>
</evidence>
<dbReference type="PROSITE" id="PS50894">
    <property type="entry name" value="HPT"/>
    <property type="match status" value="1"/>
</dbReference>
<dbReference type="GO" id="GO:0006935">
    <property type="term" value="P:chemotaxis"/>
    <property type="evidence" value="ECO:0007669"/>
    <property type="project" value="UniProtKB-KW"/>
</dbReference>
<dbReference type="SUPFAM" id="SSF55874">
    <property type="entry name" value="ATPase domain of HSP90 chaperone/DNA topoisomerase II/histidine kinase"/>
    <property type="match status" value="1"/>
</dbReference>
<dbReference type="Gene3D" id="1.20.120.160">
    <property type="entry name" value="HPT domain"/>
    <property type="match status" value="1"/>
</dbReference>
<name>A0A8J7IRK1_9BACT</name>
<dbReference type="InterPro" id="IPR005467">
    <property type="entry name" value="His_kinase_dom"/>
</dbReference>
<dbReference type="GO" id="GO:0005737">
    <property type="term" value="C:cytoplasm"/>
    <property type="evidence" value="ECO:0007669"/>
    <property type="project" value="InterPro"/>
</dbReference>
<dbReference type="Pfam" id="PF02895">
    <property type="entry name" value="H-kinase_dim"/>
    <property type="match status" value="1"/>
</dbReference>
<dbReference type="PROSITE" id="PS50109">
    <property type="entry name" value="HIS_KIN"/>
    <property type="match status" value="1"/>
</dbReference>
<dbReference type="SUPFAM" id="SSF160246">
    <property type="entry name" value="EspE N-terminal domain-like"/>
    <property type="match status" value="1"/>
</dbReference>
<feature type="modified residue" description="Phosphohistidine" evidence="12">
    <location>
        <position position="45"/>
    </location>
</feature>
<dbReference type="EC" id="2.7.13.3" evidence="2"/>
<dbReference type="PRINTS" id="PR00344">
    <property type="entry name" value="BCTRLSENSOR"/>
</dbReference>
<organism evidence="16 17">
    <name type="scientific">Geomesophilobacter sediminis</name>
    <dbReference type="NCBI Taxonomy" id="2798584"/>
    <lineage>
        <taxon>Bacteria</taxon>
        <taxon>Pseudomonadati</taxon>
        <taxon>Thermodesulfobacteriota</taxon>
        <taxon>Desulfuromonadia</taxon>
        <taxon>Geobacterales</taxon>
        <taxon>Geobacteraceae</taxon>
        <taxon>Geomesophilobacter</taxon>
    </lineage>
</organism>
<evidence type="ECO:0000313" key="17">
    <source>
        <dbReference type="Proteomes" id="UP000636888"/>
    </source>
</evidence>
<evidence type="ECO:0000256" key="6">
    <source>
        <dbReference type="ARBA" id="ARBA00022679"/>
    </source>
</evidence>
<dbReference type="SMART" id="SM00073">
    <property type="entry name" value="HPT"/>
    <property type="match status" value="1"/>
</dbReference>
<proteinExistence type="predicted"/>
<evidence type="ECO:0000256" key="12">
    <source>
        <dbReference type="PROSITE-ProRule" id="PRU00110"/>
    </source>
</evidence>
<evidence type="ECO:0000256" key="5">
    <source>
        <dbReference type="ARBA" id="ARBA00022553"/>
    </source>
</evidence>
<comment type="function">
    <text evidence="11">Involved in the transmission of sensory signals from the chemoreceptors to the flagellar motors. CheA is autophosphorylated; it can transfer its phosphate group to either CheB or CheY.</text>
</comment>
<gene>
    <name evidence="16" type="ORF">JFN93_12685</name>
</gene>
<comment type="caution">
    <text evidence="16">The sequence shown here is derived from an EMBL/GenBank/DDBJ whole genome shotgun (WGS) entry which is preliminary data.</text>
</comment>
<evidence type="ECO:0000256" key="10">
    <source>
        <dbReference type="ARBA" id="ARBA00023012"/>
    </source>
</evidence>
<keyword evidence="7" id="KW-0547">Nucleotide-binding</keyword>
<dbReference type="InterPro" id="IPR004105">
    <property type="entry name" value="CheA-like_dim"/>
</dbReference>
<evidence type="ECO:0000256" key="11">
    <source>
        <dbReference type="ARBA" id="ARBA00035100"/>
    </source>
</evidence>
<evidence type="ECO:0000313" key="16">
    <source>
        <dbReference type="EMBL" id="MBJ6725569.1"/>
    </source>
</evidence>
<accession>A0A8J7IRK1</accession>
<dbReference type="SUPFAM" id="SSF47226">
    <property type="entry name" value="Histidine-containing phosphotransfer domain, HPT domain"/>
    <property type="match status" value="1"/>
</dbReference>
<dbReference type="InterPro" id="IPR036641">
    <property type="entry name" value="HPT_dom_sf"/>
</dbReference>
<dbReference type="Gene3D" id="2.30.30.40">
    <property type="entry name" value="SH3 Domains"/>
    <property type="match status" value="1"/>
</dbReference>
<dbReference type="PANTHER" id="PTHR43395">
    <property type="entry name" value="SENSOR HISTIDINE KINASE CHEA"/>
    <property type="match status" value="1"/>
</dbReference>
<keyword evidence="8" id="KW-0418">Kinase</keyword>
<dbReference type="InterPro" id="IPR037257">
    <property type="entry name" value="T2SS_E_N_sf"/>
</dbReference>
<dbReference type="AlphaFoldDB" id="A0A8J7IRK1"/>
<dbReference type="InterPro" id="IPR051315">
    <property type="entry name" value="Bact_Chemotaxis_CheA"/>
</dbReference>
<dbReference type="GO" id="GO:0000155">
    <property type="term" value="F:phosphorelay sensor kinase activity"/>
    <property type="evidence" value="ECO:0007669"/>
    <property type="project" value="InterPro"/>
</dbReference>
<keyword evidence="10" id="KW-0902">Two-component regulatory system</keyword>
<dbReference type="PROSITE" id="PS50851">
    <property type="entry name" value="CHEW"/>
    <property type="match status" value="1"/>
</dbReference>
<dbReference type="SMART" id="SM01231">
    <property type="entry name" value="H-kinase_dim"/>
    <property type="match status" value="1"/>
</dbReference>
<dbReference type="InterPro" id="IPR002545">
    <property type="entry name" value="CheW-lke_dom"/>
</dbReference>
<dbReference type="SMART" id="SM00387">
    <property type="entry name" value="HATPase_c"/>
    <property type="match status" value="1"/>
</dbReference>
<dbReference type="CDD" id="cd00731">
    <property type="entry name" value="CheA_reg"/>
    <property type="match status" value="1"/>
</dbReference>
<dbReference type="InterPro" id="IPR036097">
    <property type="entry name" value="HisK_dim/P_sf"/>
</dbReference>
<feature type="domain" description="CheW-like" evidence="14">
    <location>
        <begin position="553"/>
        <end position="685"/>
    </location>
</feature>
<dbReference type="PANTHER" id="PTHR43395:SF10">
    <property type="entry name" value="CHEMOTAXIS PROTEIN CHEA"/>
    <property type="match status" value="1"/>
</dbReference>
<dbReference type="InterPro" id="IPR003594">
    <property type="entry name" value="HATPase_dom"/>
</dbReference>
<dbReference type="Pfam" id="PF01627">
    <property type="entry name" value="Hpt"/>
    <property type="match status" value="1"/>
</dbReference>
<dbReference type="InterPro" id="IPR036890">
    <property type="entry name" value="HATPase_C_sf"/>
</dbReference>
<keyword evidence="17" id="KW-1185">Reference proteome</keyword>
<evidence type="ECO:0000256" key="3">
    <source>
        <dbReference type="ARBA" id="ARBA00021495"/>
    </source>
</evidence>
<reference evidence="16" key="1">
    <citation type="submission" date="2020-12" db="EMBL/GenBank/DDBJ databases">
        <title>Geomonas sp. Red875, isolated from river sediment.</title>
        <authorList>
            <person name="Xu Z."/>
            <person name="Zhang Z."/>
            <person name="Masuda Y."/>
            <person name="Itoh H."/>
            <person name="Senoo K."/>
        </authorList>
    </citation>
    <scope>NUCLEOTIDE SEQUENCE</scope>
    <source>
        <strain evidence="16">Red875</strain>
    </source>
</reference>